<reference evidence="7" key="2">
    <citation type="submission" date="2015-03" db="EMBL/GenBank/DDBJ databases">
        <authorList>
            <consortium name="Pathogen Informatics"/>
            <person name="Murphy D."/>
        </authorList>
    </citation>
    <scope>NUCLEOTIDE SEQUENCE</scope>
    <source>
        <strain evidence="7">N09902308</strain>
    </source>
</reference>
<dbReference type="Proteomes" id="UP000038802">
    <property type="component" value="Unassembled WGS sequence"/>
</dbReference>
<dbReference type="InterPro" id="IPR036388">
    <property type="entry name" value="WH-like_DNA-bd_sf"/>
</dbReference>
<proteinExistence type="predicted"/>
<dbReference type="InterPro" id="IPR036390">
    <property type="entry name" value="WH_DNA-bd_sf"/>
</dbReference>
<dbReference type="PROSITE" id="PS50987">
    <property type="entry name" value="HTH_ARSR_2"/>
    <property type="match status" value="1"/>
</dbReference>
<dbReference type="InterPro" id="IPR011991">
    <property type="entry name" value="ArsR-like_HTH"/>
</dbReference>
<evidence type="ECO:0000313" key="10">
    <source>
        <dbReference type="Proteomes" id="UP000044938"/>
    </source>
</evidence>
<keyword evidence="3" id="KW-0804">Transcription</keyword>
<feature type="domain" description="HTH arsR-type" evidence="4">
    <location>
        <begin position="30"/>
        <end position="124"/>
    </location>
</feature>
<dbReference type="EMBL" id="CSBK01000353">
    <property type="protein sequence ID" value="COX29769.1"/>
    <property type="molecule type" value="Genomic_DNA"/>
</dbReference>
<evidence type="ECO:0000313" key="8">
    <source>
        <dbReference type="Proteomes" id="UP000038802"/>
    </source>
</evidence>
<dbReference type="STRING" id="1806.RN08_4128"/>
<dbReference type="Proteomes" id="UP000039021">
    <property type="component" value="Unassembled WGS sequence"/>
</dbReference>
<keyword evidence="1" id="KW-0805">Transcription regulation</keyword>
<dbReference type="Gene3D" id="1.10.10.10">
    <property type="entry name" value="Winged helix-like DNA-binding domain superfamily/Winged helix DNA-binding domain"/>
    <property type="match status" value="1"/>
</dbReference>
<dbReference type="SUPFAM" id="SSF46785">
    <property type="entry name" value="Winged helix' DNA-binding domain"/>
    <property type="match status" value="1"/>
</dbReference>
<evidence type="ECO:0000256" key="3">
    <source>
        <dbReference type="ARBA" id="ARBA00023163"/>
    </source>
</evidence>
<dbReference type="PRINTS" id="PR00778">
    <property type="entry name" value="HTHARSR"/>
</dbReference>
<dbReference type="OMA" id="YHVEHLR"/>
<gene>
    <name evidence="5" type="primary">czrA_2</name>
    <name evidence="6" type="synonym">czrA</name>
    <name evidence="5" type="ORF">ERS007703_00272</name>
    <name evidence="6" type="ORF">ERS007720_01484</name>
    <name evidence="7" type="ORF">ERS007739_01029</name>
</gene>
<keyword evidence="2" id="KW-0238">DNA-binding</keyword>
<dbReference type="EMBL" id="CSAJ01000149">
    <property type="protein sequence ID" value="COW03310.1"/>
    <property type="molecule type" value="Genomic_DNA"/>
</dbReference>
<name>A0A0U0REE2_MYCTX</name>
<dbReference type="PANTHER" id="PTHR43132:SF6">
    <property type="entry name" value="HTH-TYPE TRANSCRIPTIONAL REPRESSOR CZRA"/>
    <property type="match status" value="1"/>
</dbReference>
<organism evidence="5 8">
    <name type="scientific">Mycobacterium tuberculosis</name>
    <dbReference type="NCBI Taxonomy" id="1773"/>
    <lineage>
        <taxon>Bacteria</taxon>
        <taxon>Bacillati</taxon>
        <taxon>Actinomycetota</taxon>
        <taxon>Actinomycetes</taxon>
        <taxon>Mycobacteriales</taxon>
        <taxon>Mycobacteriaceae</taxon>
        <taxon>Mycobacterium</taxon>
        <taxon>Mycobacterium tuberculosis complex</taxon>
    </lineage>
</organism>
<dbReference type="CDD" id="cd00090">
    <property type="entry name" value="HTH_ARSR"/>
    <property type="match status" value="1"/>
</dbReference>
<sequence>MIICSFISLGIGCLTMGHGVEGRNRPSAPLDSQAAAQVASTLQALATPSRLMILTQLRNGPLPVTDLAEAIGMEQSAVSHQLRVLRNLGLVVGDRAGRSIVYSLYDTHVAQLLDEAIYHSEHLHLGLSDRHPSAG</sequence>
<dbReference type="SMR" id="A0A0U0REE2"/>
<dbReference type="SMART" id="SM00418">
    <property type="entry name" value="HTH_ARSR"/>
    <property type="match status" value="1"/>
</dbReference>
<reference evidence="5" key="1">
    <citation type="submission" date="2015-03" db="EMBL/GenBank/DDBJ databases">
        <authorList>
            <person name="Murphy D."/>
        </authorList>
    </citation>
    <scope>NUCLEOTIDE SEQUENCE [LARGE SCALE GENOMIC DNA]</scope>
    <source>
        <strain evidence="5">K00500041</strain>
    </source>
</reference>
<evidence type="ECO:0000256" key="1">
    <source>
        <dbReference type="ARBA" id="ARBA00023015"/>
    </source>
</evidence>
<dbReference type="InterPro" id="IPR051011">
    <property type="entry name" value="Metal_resp_trans_reg"/>
</dbReference>
<dbReference type="Pfam" id="PF01022">
    <property type="entry name" value="HTH_5"/>
    <property type="match status" value="1"/>
</dbReference>
<dbReference type="Proteomes" id="UP000044938">
    <property type="component" value="Unassembled WGS sequence"/>
</dbReference>
<evidence type="ECO:0000256" key="2">
    <source>
        <dbReference type="ARBA" id="ARBA00023125"/>
    </source>
</evidence>
<dbReference type="NCBIfam" id="NF033788">
    <property type="entry name" value="HTH_metalloreg"/>
    <property type="match status" value="1"/>
</dbReference>
<evidence type="ECO:0000313" key="7">
    <source>
        <dbReference type="EMBL" id="COX29769.1"/>
    </source>
</evidence>
<dbReference type="InterPro" id="IPR001845">
    <property type="entry name" value="HTH_ArsR_DNA-bd_dom"/>
</dbReference>
<protein>
    <submittedName>
        <fullName evidence="5">ArsR family transcriptional regulator</fullName>
    </submittedName>
</protein>
<dbReference type="PANTHER" id="PTHR43132">
    <property type="entry name" value="ARSENICAL RESISTANCE OPERON REPRESSOR ARSR-RELATED"/>
    <property type="match status" value="1"/>
</dbReference>
<evidence type="ECO:0000313" key="6">
    <source>
        <dbReference type="EMBL" id="COW03310.1"/>
    </source>
</evidence>
<dbReference type="EMBL" id="CSAE01000016">
    <property type="protein sequence ID" value="COV00888.1"/>
    <property type="molecule type" value="Genomic_DNA"/>
</dbReference>
<dbReference type="AlphaFoldDB" id="A0A0U0REE2"/>
<evidence type="ECO:0000313" key="5">
    <source>
        <dbReference type="EMBL" id="COV00888.1"/>
    </source>
</evidence>
<evidence type="ECO:0000313" key="9">
    <source>
        <dbReference type="Proteomes" id="UP000039021"/>
    </source>
</evidence>
<dbReference type="GO" id="GO:0003677">
    <property type="term" value="F:DNA binding"/>
    <property type="evidence" value="ECO:0007669"/>
    <property type="project" value="UniProtKB-KW"/>
</dbReference>
<dbReference type="GO" id="GO:0003700">
    <property type="term" value="F:DNA-binding transcription factor activity"/>
    <property type="evidence" value="ECO:0007669"/>
    <property type="project" value="InterPro"/>
</dbReference>
<accession>A0A0U0REE2</accession>
<reference evidence="8 9" key="3">
    <citation type="submission" date="2015-03" db="EMBL/GenBank/DDBJ databases">
        <authorList>
            <consortium name="Pathogen Informatics"/>
        </authorList>
    </citation>
    <scope>NUCLEOTIDE SEQUENCE [LARGE SCALE GENOMIC DNA]</scope>
    <source>
        <strain evidence="8">K00500041</strain>
        <strain evidence="6 10">M09401471</strain>
        <strain evidence="9">N09902308</strain>
    </source>
</reference>
<evidence type="ECO:0000259" key="4">
    <source>
        <dbReference type="PROSITE" id="PS50987"/>
    </source>
</evidence>